<evidence type="ECO:0000313" key="1">
    <source>
        <dbReference type="EMBL" id="QSX28909.1"/>
    </source>
</evidence>
<evidence type="ECO:0000313" key="2">
    <source>
        <dbReference type="Proteomes" id="UP000663281"/>
    </source>
</evidence>
<dbReference type="PANTHER" id="PTHR23416:SF78">
    <property type="entry name" value="LIPOPOLYSACCHARIDE BIOSYNTHESIS O-ACETYL TRANSFERASE WBBJ-RELATED"/>
    <property type="match status" value="1"/>
</dbReference>
<protein>
    <recommendedName>
        <fullName evidence="3">Acyltransferase</fullName>
    </recommendedName>
</protein>
<gene>
    <name evidence="1" type="ORF">JYB88_11635</name>
</gene>
<dbReference type="CDD" id="cd04647">
    <property type="entry name" value="LbH_MAT_like"/>
    <property type="match status" value="1"/>
</dbReference>
<dbReference type="KEGG" id="scyp:JYB88_11635"/>
<dbReference type="Proteomes" id="UP000663281">
    <property type="component" value="Chromosome"/>
</dbReference>
<evidence type="ECO:0008006" key="3">
    <source>
        <dbReference type="Google" id="ProtNLM"/>
    </source>
</evidence>
<organism evidence="1 2">
    <name type="scientific">Shewanella cyperi</name>
    <dbReference type="NCBI Taxonomy" id="2814292"/>
    <lineage>
        <taxon>Bacteria</taxon>
        <taxon>Pseudomonadati</taxon>
        <taxon>Pseudomonadota</taxon>
        <taxon>Gammaproteobacteria</taxon>
        <taxon>Alteromonadales</taxon>
        <taxon>Shewanellaceae</taxon>
        <taxon>Shewanella</taxon>
    </lineage>
</organism>
<dbReference type="Pfam" id="PF00132">
    <property type="entry name" value="Hexapep"/>
    <property type="match status" value="1"/>
</dbReference>
<proteinExistence type="predicted"/>
<dbReference type="SUPFAM" id="SSF51161">
    <property type="entry name" value="Trimeric LpxA-like enzymes"/>
    <property type="match status" value="1"/>
</dbReference>
<sequence length="225" mass="23636">MIKLIVERVARLLKGREVKIDPTVTDGYLFDLCLRYAFSLIRGLLRLRCRVWLGKGVSLQAKSSLSLGKGVTIADYCLIDALGFEGVIIGDRSTIGRFSVLKVTGSLSQIGDGIKIGSDVGIGDFAHIGGAGGVIIGDDTIVGANFSVHPENHVFSDPEVLIRHQGVTHEGIVIGSNCWIGAKVTVLDGAVIGSGCVVAAGAVVKGQFPDRCVIGGVPARILKMI</sequence>
<dbReference type="InterPro" id="IPR011004">
    <property type="entry name" value="Trimer_LpxA-like_sf"/>
</dbReference>
<dbReference type="InterPro" id="IPR051159">
    <property type="entry name" value="Hexapeptide_acetyltransf"/>
</dbReference>
<reference evidence="1 2" key="1">
    <citation type="submission" date="2021-03" db="EMBL/GenBank/DDBJ databases">
        <title>Novel species identification of genus Shewanella.</title>
        <authorList>
            <person name="Liu G."/>
            <person name="Zhang Q."/>
        </authorList>
    </citation>
    <scope>NUCLEOTIDE SEQUENCE [LARGE SCALE GENOMIC DNA]</scope>
    <source>
        <strain evidence="1 2">FJAT-53726</strain>
    </source>
</reference>
<dbReference type="RefSeq" id="WP_207324227.1">
    <property type="nucleotide sequence ID" value="NZ_CP071504.1"/>
</dbReference>
<dbReference type="EMBL" id="CP071504">
    <property type="protein sequence ID" value="QSX28909.1"/>
    <property type="molecule type" value="Genomic_DNA"/>
</dbReference>
<keyword evidence="2" id="KW-1185">Reference proteome</keyword>
<accession>A0A974XIB8</accession>
<dbReference type="PANTHER" id="PTHR23416">
    <property type="entry name" value="SIALIC ACID SYNTHASE-RELATED"/>
    <property type="match status" value="1"/>
</dbReference>
<dbReference type="InterPro" id="IPR001451">
    <property type="entry name" value="Hexapep"/>
</dbReference>
<dbReference type="Gene3D" id="2.160.10.10">
    <property type="entry name" value="Hexapeptide repeat proteins"/>
    <property type="match status" value="1"/>
</dbReference>
<dbReference type="AlphaFoldDB" id="A0A974XIB8"/>
<name>A0A974XIB8_9GAMM</name>